<evidence type="ECO:0000256" key="1">
    <source>
        <dbReference type="SAM" id="MobiDB-lite"/>
    </source>
</evidence>
<feature type="region of interest" description="Disordered" evidence="1">
    <location>
        <begin position="42"/>
        <end position="70"/>
    </location>
</feature>
<feature type="region of interest" description="Disordered" evidence="1">
    <location>
        <begin position="1"/>
        <end position="22"/>
    </location>
</feature>
<accession>A0A1N7GIY0</accession>
<gene>
    <name evidence="2" type="ORF">SAMN05421833_12986</name>
</gene>
<dbReference type="AlphaFoldDB" id="A0A1N7GIY0"/>
<sequence length="70" mass="7419">MPSLDQRRANPGKAGRPATRREQAEAIAALAAERGLDIEVYPDEGADSGREMREAIARGDLEPMGDASGP</sequence>
<dbReference type="EMBL" id="FTNI01000029">
    <property type="protein sequence ID" value="SIS12565.1"/>
    <property type="molecule type" value="Genomic_DNA"/>
</dbReference>
<reference evidence="3" key="1">
    <citation type="submission" date="2017-01" db="EMBL/GenBank/DDBJ databases">
        <authorList>
            <person name="Varghese N."/>
            <person name="Submissions S."/>
        </authorList>
    </citation>
    <scope>NUCLEOTIDE SEQUENCE [LARGE SCALE GENOMIC DNA]</scope>
    <source>
        <strain evidence="3">ATCC 12950</strain>
    </source>
</reference>
<dbReference type="RefSeq" id="WP_143734643.1">
    <property type="nucleotide sequence ID" value="NZ_FTNI01000029.1"/>
</dbReference>
<keyword evidence="3" id="KW-1185">Reference proteome</keyword>
<name>A0A1N7GIY0_9ACTN</name>
<protein>
    <submittedName>
        <fullName evidence="2">Uncharacterized protein</fullName>
    </submittedName>
</protein>
<evidence type="ECO:0000313" key="2">
    <source>
        <dbReference type="EMBL" id="SIS12565.1"/>
    </source>
</evidence>
<dbReference type="Proteomes" id="UP000186096">
    <property type="component" value="Unassembled WGS sequence"/>
</dbReference>
<feature type="compositionally biased region" description="Basic and acidic residues" evidence="1">
    <location>
        <begin position="47"/>
        <end position="61"/>
    </location>
</feature>
<evidence type="ECO:0000313" key="3">
    <source>
        <dbReference type="Proteomes" id="UP000186096"/>
    </source>
</evidence>
<proteinExistence type="predicted"/>
<organism evidence="2 3">
    <name type="scientific">Microbispora rosea</name>
    <dbReference type="NCBI Taxonomy" id="58117"/>
    <lineage>
        <taxon>Bacteria</taxon>
        <taxon>Bacillati</taxon>
        <taxon>Actinomycetota</taxon>
        <taxon>Actinomycetes</taxon>
        <taxon>Streptosporangiales</taxon>
        <taxon>Streptosporangiaceae</taxon>
        <taxon>Microbispora</taxon>
    </lineage>
</organism>
<dbReference type="STRING" id="58117.SAMN05421833_12986"/>